<feature type="domain" description="Flagellar assembly protein T C-terminal" evidence="1">
    <location>
        <begin position="15"/>
        <end position="86"/>
    </location>
</feature>
<organism evidence="2 3">
    <name type="scientific">Candidatus Scatousia excrementigallinarum</name>
    <dbReference type="NCBI Taxonomy" id="2840935"/>
    <lineage>
        <taxon>Bacteria</taxon>
        <taxon>Candidatus Scatousia</taxon>
    </lineage>
</organism>
<dbReference type="Proteomes" id="UP000823928">
    <property type="component" value="Unassembled WGS sequence"/>
</dbReference>
<dbReference type="EMBL" id="DVIU01000246">
    <property type="protein sequence ID" value="HIS37353.1"/>
    <property type="molecule type" value="Genomic_DNA"/>
</dbReference>
<evidence type="ECO:0000259" key="1">
    <source>
        <dbReference type="Pfam" id="PF16538"/>
    </source>
</evidence>
<evidence type="ECO:0000313" key="3">
    <source>
        <dbReference type="Proteomes" id="UP000823928"/>
    </source>
</evidence>
<accession>A0A9D1JNV1</accession>
<sequence>MQSQKEPQIIAILNNKQVIINIGKRDGVKSNDKFDIIDSQVKILRDPDTHEILDRFHQFKQQISVIKVELKYSICSSIFNKKENSISKLAMKQYQPIINATTINRKVGKHLNVNPKEVNDITAKYNYSVIHIGDKVTPSK</sequence>
<dbReference type="Pfam" id="PF16538">
    <property type="entry name" value="FlgT_C"/>
    <property type="match status" value="1"/>
</dbReference>
<protein>
    <recommendedName>
        <fullName evidence="1">Flagellar assembly protein T C-terminal domain-containing protein</fullName>
    </recommendedName>
</protein>
<name>A0A9D1JNV1_9BACT</name>
<dbReference type="InterPro" id="IPR038165">
    <property type="entry name" value="FlgT_C_sf"/>
</dbReference>
<comment type="caution">
    <text evidence="2">The sequence shown here is derived from an EMBL/GenBank/DDBJ whole genome shotgun (WGS) entry which is preliminary data.</text>
</comment>
<gene>
    <name evidence="2" type="ORF">IAC10_12150</name>
</gene>
<reference evidence="2" key="1">
    <citation type="submission" date="2020-10" db="EMBL/GenBank/DDBJ databases">
        <authorList>
            <person name="Gilroy R."/>
        </authorList>
    </citation>
    <scope>NUCLEOTIDE SEQUENCE</scope>
    <source>
        <strain evidence="2">6276</strain>
    </source>
</reference>
<proteinExistence type="predicted"/>
<evidence type="ECO:0000313" key="2">
    <source>
        <dbReference type="EMBL" id="HIS37353.1"/>
    </source>
</evidence>
<dbReference type="AlphaFoldDB" id="A0A9D1JNV1"/>
<dbReference type="InterPro" id="IPR032388">
    <property type="entry name" value="FlgT_C"/>
</dbReference>
<reference evidence="2" key="2">
    <citation type="journal article" date="2021" name="PeerJ">
        <title>Extensive microbial diversity within the chicken gut microbiome revealed by metagenomics and culture.</title>
        <authorList>
            <person name="Gilroy R."/>
            <person name="Ravi A."/>
            <person name="Getino M."/>
            <person name="Pursley I."/>
            <person name="Horton D.L."/>
            <person name="Alikhan N.F."/>
            <person name="Baker D."/>
            <person name="Gharbi K."/>
            <person name="Hall N."/>
            <person name="Watson M."/>
            <person name="Adriaenssens E.M."/>
            <person name="Foster-Nyarko E."/>
            <person name="Jarju S."/>
            <person name="Secka A."/>
            <person name="Antonio M."/>
            <person name="Oren A."/>
            <person name="Chaudhuri R.R."/>
            <person name="La Ragione R."/>
            <person name="Hildebrand F."/>
            <person name="Pallen M.J."/>
        </authorList>
    </citation>
    <scope>NUCLEOTIDE SEQUENCE</scope>
    <source>
        <strain evidence="2">6276</strain>
    </source>
</reference>
<dbReference type="Gene3D" id="2.40.10.410">
    <property type="entry name" value="FlgT, C-terminal domain"/>
    <property type="match status" value="1"/>
</dbReference>